<evidence type="ECO:0000256" key="7">
    <source>
        <dbReference type="SAM" id="Phobius"/>
    </source>
</evidence>
<dbReference type="InterPro" id="IPR010290">
    <property type="entry name" value="TM_effector"/>
</dbReference>
<keyword evidence="2" id="KW-0813">Transport</keyword>
<evidence type="ECO:0000256" key="1">
    <source>
        <dbReference type="ARBA" id="ARBA00004651"/>
    </source>
</evidence>
<evidence type="ECO:0000259" key="8">
    <source>
        <dbReference type="PROSITE" id="PS50850"/>
    </source>
</evidence>
<dbReference type="Proteomes" id="UP000199288">
    <property type="component" value="Unassembled WGS sequence"/>
</dbReference>
<feature type="transmembrane region" description="Helical" evidence="7">
    <location>
        <begin position="340"/>
        <end position="362"/>
    </location>
</feature>
<feature type="transmembrane region" description="Helical" evidence="7">
    <location>
        <begin position="105"/>
        <end position="127"/>
    </location>
</feature>
<evidence type="ECO:0000256" key="3">
    <source>
        <dbReference type="ARBA" id="ARBA00022475"/>
    </source>
</evidence>
<keyword evidence="10" id="KW-1185">Reference proteome</keyword>
<feature type="transmembrane region" description="Helical" evidence="7">
    <location>
        <begin position="48"/>
        <end position="72"/>
    </location>
</feature>
<feature type="transmembrane region" description="Helical" evidence="7">
    <location>
        <begin position="368"/>
        <end position="387"/>
    </location>
</feature>
<evidence type="ECO:0000256" key="6">
    <source>
        <dbReference type="ARBA" id="ARBA00023136"/>
    </source>
</evidence>
<evidence type="ECO:0000313" key="9">
    <source>
        <dbReference type="EMBL" id="SEA01924.1"/>
    </source>
</evidence>
<proteinExistence type="predicted"/>
<dbReference type="Pfam" id="PF07690">
    <property type="entry name" value="MFS_1"/>
    <property type="match status" value="1"/>
</dbReference>
<keyword evidence="5 7" id="KW-1133">Transmembrane helix</keyword>
<dbReference type="SUPFAM" id="SSF103473">
    <property type="entry name" value="MFS general substrate transporter"/>
    <property type="match status" value="1"/>
</dbReference>
<dbReference type="GO" id="GO:0022857">
    <property type="term" value="F:transmembrane transporter activity"/>
    <property type="evidence" value="ECO:0007669"/>
    <property type="project" value="InterPro"/>
</dbReference>
<dbReference type="CDD" id="cd17325">
    <property type="entry name" value="MFS_MdtG_SLC18_like"/>
    <property type="match status" value="1"/>
</dbReference>
<feature type="transmembrane region" description="Helical" evidence="7">
    <location>
        <begin position="15"/>
        <end position="36"/>
    </location>
</feature>
<accession>A0A1H3XTJ4</accession>
<feature type="transmembrane region" description="Helical" evidence="7">
    <location>
        <begin position="139"/>
        <end position="157"/>
    </location>
</feature>
<feature type="domain" description="Major facilitator superfamily (MFS) profile" evidence="8">
    <location>
        <begin position="14"/>
        <end position="393"/>
    </location>
</feature>
<dbReference type="PANTHER" id="PTHR23506:SF23">
    <property type="entry name" value="GH10249P"/>
    <property type="match status" value="1"/>
</dbReference>
<keyword evidence="3" id="KW-1003">Cell membrane</keyword>
<dbReference type="PROSITE" id="PS50850">
    <property type="entry name" value="MFS"/>
    <property type="match status" value="1"/>
</dbReference>
<reference evidence="10" key="1">
    <citation type="submission" date="2016-10" db="EMBL/GenBank/DDBJ databases">
        <authorList>
            <person name="Varghese N."/>
            <person name="Submissions S."/>
        </authorList>
    </citation>
    <scope>NUCLEOTIDE SEQUENCE [LARGE SCALE GENOMIC DNA]</scope>
    <source>
        <strain evidence="10">KPR-1</strain>
    </source>
</reference>
<feature type="transmembrane region" description="Helical" evidence="7">
    <location>
        <begin position="226"/>
        <end position="244"/>
    </location>
</feature>
<evidence type="ECO:0000256" key="2">
    <source>
        <dbReference type="ARBA" id="ARBA00022448"/>
    </source>
</evidence>
<feature type="transmembrane region" description="Helical" evidence="7">
    <location>
        <begin position="281"/>
        <end position="296"/>
    </location>
</feature>
<dbReference type="RefSeq" id="WP_092562252.1">
    <property type="nucleotide sequence ID" value="NZ_FNQV01000004.1"/>
</dbReference>
<feature type="transmembrane region" description="Helical" evidence="7">
    <location>
        <begin position="79"/>
        <end position="99"/>
    </location>
</feature>
<dbReference type="GO" id="GO:0005886">
    <property type="term" value="C:plasma membrane"/>
    <property type="evidence" value="ECO:0007669"/>
    <property type="project" value="UniProtKB-SubCell"/>
</dbReference>
<organism evidence="9 10">
    <name type="scientific">Bowdeniella nasicola</name>
    <dbReference type="NCBI Taxonomy" id="208480"/>
    <lineage>
        <taxon>Bacteria</taxon>
        <taxon>Bacillati</taxon>
        <taxon>Actinomycetota</taxon>
        <taxon>Actinomycetes</taxon>
        <taxon>Actinomycetales</taxon>
        <taxon>Actinomycetaceae</taxon>
        <taxon>Bowdeniella</taxon>
    </lineage>
</organism>
<dbReference type="InterPro" id="IPR020846">
    <property type="entry name" value="MFS_dom"/>
</dbReference>
<gene>
    <name evidence="9" type="ORF">SAMN02910418_00718</name>
</gene>
<dbReference type="InterPro" id="IPR011701">
    <property type="entry name" value="MFS"/>
</dbReference>
<evidence type="ECO:0000256" key="4">
    <source>
        <dbReference type="ARBA" id="ARBA00022692"/>
    </source>
</evidence>
<comment type="subcellular location">
    <subcellularLocation>
        <location evidence="1">Cell membrane</location>
        <topology evidence="1">Multi-pass membrane protein</topology>
    </subcellularLocation>
</comment>
<feature type="transmembrane region" description="Helical" evidence="7">
    <location>
        <begin position="163"/>
        <end position="187"/>
    </location>
</feature>
<evidence type="ECO:0000256" key="5">
    <source>
        <dbReference type="ARBA" id="ARBA00022989"/>
    </source>
</evidence>
<dbReference type="InterPro" id="IPR036259">
    <property type="entry name" value="MFS_trans_sf"/>
</dbReference>
<dbReference type="Gene3D" id="1.20.1250.20">
    <property type="entry name" value="MFS general substrate transporter like domains"/>
    <property type="match status" value="1"/>
</dbReference>
<dbReference type="Pfam" id="PF05977">
    <property type="entry name" value="MFS_3"/>
    <property type="match status" value="1"/>
</dbReference>
<sequence>MTSSSEAQVRVPAEIWVMVVAAFVIAVGYGLIAPVLPRFAESFDVSVTAATIVVSIFAVFRLLFAPAGGALIDKLGERPVYISGVLIVALSTLAVATANSYWQLIIYRGLGGIGSVMFTVSAASLIVRLAPPKIRGRVSSYYGGAFLIGNVIGPLLGGLLAEIAIWVPFVAYGVALIMAAAVVGVFLSGASLRRDPATPALPVMTVPEALRDSAFRSALGSSFANGWTNFGVRVSILPLFAATIATQTWVAGAALTAFAVGNASILLFAGRITDRIGRRRPIIVGLLVAGSLTAVLGLADSIWLLITLCALAGLGSGILNPAQQATVADIVGPERAAGKVIATFMMLSDFGAIVGPILVGLIVDTAGYSLGFALSGLMMIAAAIGWLPARETAPVGRDTGR</sequence>
<name>A0A1H3XTJ4_9ACTO</name>
<feature type="transmembrane region" description="Helical" evidence="7">
    <location>
        <begin position="302"/>
        <end position="319"/>
    </location>
</feature>
<dbReference type="PRINTS" id="PR01035">
    <property type="entry name" value="TCRTETA"/>
</dbReference>
<protein>
    <submittedName>
        <fullName evidence="9">Predicted arabinose efflux permease, MFS family</fullName>
    </submittedName>
</protein>
<dbReference type="AlphaFoldDB" id="A0A1H3XTJ4"/>
<dbReference type="OrthoDB" id="9793283at2"/>
<dbReference type="PANTHER" id="PTHR23506">
    <property type="entry name" value="GH10249P"/>
    <property type="match status" value="1"/>
</dbReference>
<evidence type="ECO:0000313" key="10">
    <source>
        <dbReference type="Proteomes" id="UP000199288"/>
    </source>
</evidence>
<feature type="transmembrane region" description="Helical" evidence="7">
    <location>
        <begin position="250"/>
        <end position="269"/>
    </location>
</feature>
<keyword evidence="6 7" id="KW-0472">Membrane</keyword>
<dbReference type="Gene3D" id="1.20.1720.10">
    <property type="entry name" value="Multidrug resistance protein D"/>
    <property type="match status" value="1"/>
</dbReference>
<dbReference type="InterPro" id="IPR001958">
    <property type="entry name" value="Tet-R_TetA/multi-R_MdtG-like"/>
</dbReference>
<keyword evidence="4 7" id="KW-0812">Transmembrane</keyword>
<dbReference type="InterPro" id="IPR050930">
    <property type="entry name" value="MFS_Vesicular_Transporter"/>
</dbReference>
<dbReference type="EMBL" id="FNQV01000004">
    <property type="protein sequence ID" value="SEA01924.1"/>
    <property type="molecule type" value="Genomic_DNA"/>
</dbReference>